<dbReference type="PANTHER" id="PTHR37542">
    <property type="entry name" value="HELO DOMAIN-CONTAINING PROTEIN-RELATED"/>
    <property type="match status" value="1"/>
</dbReference>
<dbReference type="PANTHER" id="PTHR37542:SF3">
    <property type="entry name" value="PRION-INHIBITION AND PROPAGATION HELO DOMAIN-CONTAINING PROTEIN"/>
    <property type="match status" value="1"/>
</dbReference>
<reference evidence="2 3" key="1">
    <citation type="submission" date="2016-05" db="EMBL/GenBank/DDBJ databases">
        <title>A degradative enzymes factory behind the ericoid mycorrhizal symbiosis.</title>
        <authorList>
            <consortium name="DOE Joint Genome Institute"/>
            <person name="Martino E."/>
            <person name="Morin E."/>
            <person name="Grelet G."/>
            <person name="Kuo A."/>
            <person name="Kohler A."/>
            <person name="Daghino S."/>
            <person name="Barry K."/>
            <person name="Choi C."/>
            <person name="Cichocki N."/>
            <person name="Clum A."/>
            <person name="Copeland A."/>
            <person name="Hainaut M."/>
            <person name="Haridas S."/>
            <person name="Labutti K."/>
            <person name="Lindquist E."/>
            <person name="Lipzen A."/>
            <person name="Khouja H.-R."/>
            <person name="Murat C."/>
            <person name="Ohm R."/>
            <person name="Olson A."/>
            <person name="Spatafora J."/>
            <person name="Veneault-Fourrey C."/>
            <person name="Henrissat B."/>
            <person name="Grigoriev I."/>
            <person name="Martin F."/>
            <person name="Perotto S."/>
        </authorList>
    </citation>
    <scope>NUCLEOTIDE SEQUENCE [LARGE SCALE GENOMIC DNA]</scope>
    <source>
        <strain evidence="2 3">UAMH 7357</strain>
    </source>
</reference>
<dbReference type="STRING" id="1745343.A0A2J6PGX9"/>
<dbReference type="InterPro" id="IPR011009">
    <property type="entry name" value="Kinase-like_dom_sf"/>
</dbReference>
<name>A0A2J6PGX9_9HELO</name>
<evidence type="ECO:0000313" key="2">
    <source>
        <dbReference type="EMBL" id="PMD13136.1"/>
    </source>
</evidence>
<dbReference type="InterPro" id="IPR000719">
    <property type="entry name" value="Prot_kinase_dom"/>
</dbReference>
<dbReference type="Proteomes" id="UP000235672">
    <property type="component" value="Unassembled WGS sequence"/>
</dbReference>
<dbReference type="InterPro" id="IPR056002">
    <property type="entry name" value="DUF7580"/>
</dbReference>
<dbReference type="AlphaFoldDB" id="A0A2J6PGX9"/>
<feature type="domain" description="Protein kinase" evidence="1">
    <location>
        <begin position="200"/>
        <end position="496"/>
    </location>
</feature>
<evidence type="ECO:0000259" key="1">
    <source>
        <dbReference type="PROSITE" id="PS50011"/>
    </source>
</evidence>
<dbReference type="OrthoDB" id="1911848at2759"/>
<dbReference type="SUPFAM" id="SSF56112">
    <property type="entry name" value="Protein kinase-like (PK-like)"/>
    <property type="match status" value="1"/>
</dbReference>
<organism evidence="2 3">
    <name type="scientific">Hyaloscypha hepaticicola</name>
    <dbReference type="NCBI Taxonomy" id="2082293"/>
    <lineage>
        <taxon>Eukaryota</taxon>
        <taxon>Fungi</taxon>
        <taxon>Dikarya</taxon>
        <taxon>Ascomycota</taxon>
        <taxon>Pezizomycotina</taxon>
        <taxon>Leotiomycetes</taxon>
        <taxon>Helotiales</taxon>
        <taxon>Hyaloscyphaceae</taxon>
        <taxon>Hyaloscypha</taxon>
    </lineage>
</organism>
<accession>A0A2J6PGX9</accession>
<dbReference type="PROSITE" id="PS50011">
    <property type="entry name" value="PROTEIN_KINASE_DOM"/>
    <property type="match status" value="1"/>
</dbReference>
<sequence length="496" mass="56291">MDIFQTIVTSGELIFHFLEAYSAHSNEARSLAARFKWDIRVLQQIVQHFDSRRLQNQGKLSEPDQKLLHETAEYLQTLAARVSASCTRIQAQEWLSRATSKVLWFHRRKELQSLEQELFEWTSRFDVRLVGLPPELKTIISPISEEQDDAASGKALSSNRRMHRIQALAEETRLAESRDLFLENAPKTLQKTHLRTDSEYSILEFEGKQVILESRYFALANDSGPESLDYRLLKADVGRFASSLNAIDSGVVSLLKCVGYFYNPDPERPSFNLIHSLPFPPSPATAPTLKSLIAAQSGSRRIPPLHSLDQRYRVALHLSTAVLFLHGSDYLHKNISSESVIMLFNAQNDSSLKFPNALGKPYLVNFELIRSFALGSHPMEPPSDWKARVYIHPARQGPRPRSFIKSYDIYSLGVVLLELGLWRPLERFDSELSSADSRGMQKALIKIAQELGITMGKRYRETVQWCLGLSDDEDIQPAVLVREVLSKLEDIVEAVS</sequence>
<dbReference type="GO" id="GO:0005524">
    <property type="term" value="F:ATP binding"/>
    <property type="evidence" value="ECO:0007669"/>
    <property type="project" value="InterPro"/>
</dbReference>
<protein>
    <recommendedName>
        <fullName evidence="1">Protein kinase domain-containing protein</fullName>
    </recommendedName>
</protein>
<proteinExistence type="predicted"/>
<gene>
    <name evidence="2" type="ORF">NA56DRAFT_443206</name>
</gene>
<dbReference type="Gene3D" id="1.10.510.10">
    <property type="entry name" value="Transferase(Phosphotransferase) domain 1"/>
    <property type="match status" value="1"/>
</dbReference>
<dbReference type="GO" id="GO:0004672">
    <property type="term" value="F:protein kinase activity"/>
    <property type="evidence" value="ECO:0007669"/>
    <property type="project" value="InterPro"/>
</dbReference>
<dbReference type="Pfam" id="PF24476">
    <property type="entry name" value="DUF7580"/>
    <property type="match status" value="1"/>
</dbReference>
<evidence type="ECO:0000313" key="3">
    <source>
        <dbReference type="Proteomes" id="UP000235672"/>
    </source>
</evidence>
<keyword evidence="3" id="KW-1185">Reference proteome</keyword>
<dbReference type="EMBL" id="KZ613535">
    <property type="protein sequence ID" value="PMD13136.1"/>
    <property type="molecule type" value="Genomic_DNA"/>
</dbReference>